<keyword evidence="2" id="KW-1185">Reference proteome</keyword>
<dbReference type="CDD" id="cd12952">
    <property type="entry name" value="MMP_ACEL2062"/>
    <property type="match status" value="1"/>
</dbReference>
<dbReference type="Gene3D" id="3.30.2010.20">
    <property type="match status" value="1"/>
</dbReference>
<proteinExistence type="predicted"/>
<dbReference type="InterPro" id="IPR010428">
    <property type="entry name" value="Zincin_1"/>
</dbReference>
<accession>A0ABP8Z3V2</accession>
<evidence type="ECO:0000313" key="2">
    <source>
        <dbReference type="Proteomes" id="UP001500121"/>
    </source>
</evidence>
<organism evidence="1 2">
    <name type="scientific">Amnibacterium soli</name>
    <dbReference type="NCBI Taxonomy" id="1282736"/>
    <lineage>
        <taxon>Bacteria</taxon>
        <taxon>Bacillati</taxon>
        <taxon>Actinomycetota</taxon>
        <taxon>Actinomycetes</taxon>
        <taxon>Micrococcales</taxon>
        <taxon>Microbacteriaceae</taxon>
        <taxon>Amnibacterium</taxon>
    </lineage>
</organism>
<dbReference type="EMBL" id="BAABLP010000003">
    <property type="protein sequence ID" value="GAA4745736.1"/>
    <property type="molecule type" value="Genomic_DNA"/>
</dbReference>
<dbReference type="InterPro" id="IPR038555">
    <property type="entry name" value="Zincin_1_sf"/>
</dbReference>
<evidence type="ECO:0000313" key="1">
    <source>
        <dbReference type="EMBL" id="GAA4745736.1"/>
    </source>
</evidence>
<protein>
    <submittedName>
        <fullName evidence="1">Metallopeptidase family protein</fullName>
    </submittedName>
</protein>
<dbReference type="Proteomes" id="UP001500121">
    <property type="component" value="Unassembled WGS sequence"/>
</dbReference>
<sequence>MGLELTAAAFERIVEEELDALPDDMVEGLQNVAFVIEDAAADGEDLFGRYEGVDLTSRGQYGFGELPDRIVVFRLPHLGAADTEEQLRDELHTTLVHEIGHFYGLDDERLHDLGWA</sequence>
<name>A0ABP8Z3V2_9MICO</name>
<reference evidence="2" key="1">
    <citation type="journal article" date="2019" name="Int. J. Syst. Evol. Microbiol.">
        <title>The Global Catalogue of Microorganisms (GCM) 10K type strain sequencing project: providing services to taxonomists for standard genome sequencing and annotation.</title>
        <authorList>
            <consortium name="The Broad Institute Genomics Platform"/>
            <consortium name="The Broad Institute Genome Sequencing Center for Infectious Disease"/>
            <person name="Wu L."/>
            <person name="Ma J."/>
        </authorList>
    </citation>
    <scope>NUCLEOTIDE SEQUENCE [LARGE SCALE GENOMIC DNA]</scope>
    <source>
        <strain evidence="2">JCM 19015</strain>
    </source>
</reference>
<dbReference type="SUPFAM" id="SSF55486">
    <property type="entry name" value="Metalloproteases ('zincins'), catalytic domain"/>
    <property type="match status" value="1"/>
</dbReference>
<gene>
    <name evidence="1" type="ORF">GCM10025783_17000</name>
</gene>
<comment type="caution">
    <text evidence="1">The sequence shown here is derived from an EMBL/GenBank/DDBJ whole genome shotgun (WGS) entry which is preliminary data.</text>
</comment>
<dbReference type="Pfam" id="PF06262">
    <property type="entry name" value="Zincin_1"/>
    <property type="match status" value="1"/>
</dbReference>